<evidence type="ECO:0000313" key="2">
    <source>
        <dbReference type="EMBL" id="PTX48371.1"/>
    </source>
</evidence>
<accession>A0A2T6AX53</accession>
<proteinExistence type="predicted"/>
<dbReference type="AlphaFoldDB" id="A0A2T6AX53"/>
<gene>
    <name evidence="2" type="ORF">C8N44_10961</name>
</gene>
<evidence type="ECO:0000256" key="1">
    <source>
        <dbReference type="SAM" id="MobiDB-lite"/>
    </source>
</evidence>
<organism evidence="2 3">
    <name type="scientific">Allosediminivita pacifica</name>
    <dbReference type="NCBI Taxonomy" id="1267769"/>
    <lineage>
        <taxon>Bacteria</taxon>
        <taxon>Pseudomonadati</taxon>
        <taxon>Pseudomonadota</taxon>
        <taxon>Alphaproteobacteria</taxon>
        <taxon>Rhodobacterales</taxon>
        <taxon>Paracoccaceae</taxon>
        <taxon>Allosediminivita</taxon>
    </lineage>
</organism>
<protein>
    <submittedName>
        <fullName evidence="2">Uncharacterized protein</fullName>
    </submittedName>
</protein>
<dbReference type="EMBL" id="QBKN01000009">
    <property type="protein sequence ID" value="PTX48371.1"/>
    <property type="molecule type" value="Genomic_DNA"/>
</dbReference>
<keyword evidence="3" id="KW-1185">Reference proteome</keyword>
<evidence type="ECO:0000313" key="3">
    <source>
        <dbReference type="Proteomes" id="UP000244069"/>
    </source>
</evidence>
<reference evidence="2 3" key="1">
    <citation type="submission" date="2018-04" db="EMBL/GenBank/DDBJ databases">
        <title>Genomic Encyclopedia of Archaeal and Bacterial Type Strains, Phase II (KMG-II): from individual species to whole genera.</title>
        <authorList>
            <person name="Goeker M."/>
        </authorList>
    </citation>
    <scope>NUCLEOTIDE SEQUENCE [LARGE SCALE GENOMIC DNA]</scope>
    <source>
        <strain evidence="2 3">DSM 29329</strain>
    </source>
</reference>
<name>A0A2T6AX53_9RHOB</name>
<feature type="region of interest" description="Disordered" evidence="1">
    <location>
        <begin position="39"/>
        <end position="81"/>
    </location>
</feature>
<dbReference type="Proteomes" id="UP000244069">
    <property type="component" value="Unassembled WGS sequence"/>
</dbReference>
<dbReference type="OrthoDB" id="7961213at2"/>
<dbReference type="RefSeq" id="WP_107975807.1">
    <property type="nucleotide sequence ID" value="NZ_BMEZ01000011.1"/>
</dbReference>
<comment type="caution">
    <text evidence="2">The sequence shown here is derived from an EMBL/GenBank/DDBJ whole genome shotgun (WGS) entry which is preliminary data.</text>
</comment>
<sequence>MIHPVRIAPAGPDAALEAIIARHGARVVLIAALRAALRRPQTRPPPPNADDLSAHLRRDVGLPPETAHARHAALPPLTPRI</sequence>